<keyword evidence="2" id="KW-1185">Reference proteome</keyword>
<proteinExistence type="predicted"/>
<sequence length="577" mass="65812">MASIYGSFLYALFPRFYNTINYYYGSPHGIPQNPANQQHVLENLAKVAIVHANKAAGQPKCHAETRQATRKMLTAWLSDQTAGSVRWVNGWPGTGKTAIAQTMAECWKEQGYLVACFFFSTANERTTTTQWFNQTLAYQLLQSQSFPDNVLHLLLNEQLSQSGWAGIVEALITLPPNRPVVIIIDGLDACRDQIEQIELLRDVLRSARDRRLPQCVRFLICCRPERHLEKVFDDFDPSSSYRTLLGDTAQDNNDVRTFLRLSLKTNDSQWPSDREIDQLVNRAKGQFIYATTVVAFVDPSHEGSVERLELVLSDYSPSFAPIDELYLAILEKVEAESPKDSQLIHHILLHVFYIPSSPSGIAQFWFEKDADKINTLVGRLRAVMDHSGGLESSILYRHKSFPDFLERPHSPHRFSLAKMDPVSRLFFLLRTSITTLEGLHVLFGKMPLSQWLSYLVYRLHDSQLRAAEPFVEFSHFFTTGLALRSYEERARKLHEFYVPLGPDFRGCICCLGLEKILLSPSPITTLVPCGETQCVLVLSPELRELCQRVRSAAGSSNSPQILVRYWKESNWSFWDVW</sequence>
<evidence type="ECO:0000313" key="2">
    <source>
        <dbReference type="Proteomes" id="UP000308600"/>
    </source>
</evidence>
<evidence type="ECO:0000313" key="1">
    <source>
        <dbReference type="EMBL" id="TFK58620.1"/>
    </source>
</evidence>
<name>A0ACD2ZYS4_9AGAR</name>
<gene>
    <name evidence="1" type="ORF">BDN72DRAFT_884185</name>
</gene>
<organism evidence="1 2">
    <name type="scientific">Pluteus cervinus</name>
    <dbReference type="NCBI Taxonomy" id="181527"/>
    <lineage>
        <taxon>Eukaryota</taxon>
        <taxon>Fungi</taxon>
        <taxon>Dikarya</taxon>
        <taxon>Basidiomycota</taxon>
        <taxon>Agaricomycotina</taxon>
        <taxon>Agaricomycetes</taxon>
        <taxon>Agaricomycetidae</taxon>
        <taxon>Agaricales</taxon>
        <taxon>Pluteineae</taxon>
        <taxon>Pluteaceae</taxon>
        <taxon>Pluteus</taxon>
    </lineage>
</organism>
<dbReference type="EMBL" id="ML209272">
    <property type="protein sequence ID" value="TFK58620.1"/>
    <property type="molecule type" value="Genomic_DNA"/>
</dbReference>
<dbReference type="Proteomes" id="UP000308600">
    <property type="component" value="Unassembled WGS sequence"/>
</dbReference>
<reference evidence="1 2" key="1">
    <citation type="journal article" date="2019" name="Nat. Ecol. Evol.">
        <title>Megaphylogeny resolves global patterns of mushroom evolution.</title>
        <authorList>
            <person name="Varga T."/>
            <person name="Krizsan K."/>
            <person name="Foldi C."/>
            <person name="Dima B."/>
            <person name="Sanchez-Garcia M."/>
            <person name="Sanchez-Ramirez S."/>
            <person name="Szollosi G.J."/>
            <person name="Szarkandi J.G."/>
            <person name="Papp V."/>
            <person name="Albert L."/>
            <person name="Andreopoulos W."/>
            <person name="Angelini C."/>
            <person name="Antonin V."/>
            <person name="Barry K.W."/>
            <person name="Bougher N.L."/>
            <person name="Buchanan P."/>
            <person name="Buyck B."/>
            <person name="Bense V."/>
            <person name="Catcheside P."/>
            <person name="Chovatia M."/>
            <person name="Cooper J."/>
            <person name="Damon W."/>
            <person name="Desjardin D."/>
            <person name="Finy P."/>
            <person name="Geml J."/>
            <person name="Haridas S."/>
            <person name="Hughes K."/>
            <person name="Justo A."/>
            <person name="Karasinski D."/>
            <person name="Kautmanova I."/>
            <person name="Kiss B."/>
            <person name="Kocsube S."/>
            <person name="Kotiranta H."/>
            <person name="LaButti K.M."/>
            <person name="Lechner B.E."/>
            <person name="Liimatainen K."/>
            <person name="Lipzen A."/>
            <person name="Lukacs Z."/>
            <person name="Mihaltcheva S."/>
            <person name="Morgado L.N."/>
            <person name="Niskanen T."/>
            <person name="Noordeloos M.E."/>
            <person name="Ohm R.A."/>
            <person name="Ortiz-Santana B."/>
            <person name="Ovrebo C."/>
            <person name="Racz N."/>
            <person name="Riley R."/>
            <person name="Savchenko A."/>
            <person name="Shiryaev A."/>
            <person name="Soop K."/>
            <person name="Spirin V."/>
            <person name="Szebenyi C."/>
            <person name="Tomsovsky M."/>
            <person name="Tulloss R.E."/>
            <person name="Uehling J."/>
            <person name="Grigoriev I.V."/>
            <person name="Vagvolgyi C."/>
            <person name="Papp T."/>
            <person name="Martin F.M."/>
            <person name="Miettinen O."/>
            <person name="Hibbett D.S."/>
            <person name="Nagy L.G."/>
        </authorList>
    </citation>
    <scope>NUCLEOTIDE SEQUENCE [LARGE SCALE GENOMIC DNA]</scope>
    <source>
        <strain evidence="1 2">NL-1719</strain>
    </source>
</reference>
<accession>A0ACD2ZYS4</accession>
<protein>
    <submittedName>
        <fullName evidence="1">Uncharacterized protein</fullName>
    </submittedName>
</protein>